<gene>
    <name evidence="1" type="ORF">L484_022364</name>
</gene>
<protein>
    <submittedName>
        <fullName evidence="1">Uncharacterized protein</fullName>
    </submittedName>
</protein>
<dbReference type="STRING" id="981085.W9QU62"/>
<dbReference type="InterPro" id="IPR036497">
    <property type="entry name" value="GLTP_sf"/>
</dbReference>
<name>W9QU62_9ROSA</name>
<dbReference type="AlphaFoldDB" id="W9QU62"/>
<proteinExistence type="predicted"/>
<keyword evidence="2" id="KW-1185">Reference proteome</keyword>
<evidence type="ECO:0000313" key="2">
    <source>
        <dbReference type="Proteomes" id="UP000030645"/>
    </source>
</evidence>
<dbReference type="Proteomes" id="UP000030645">
    <property type="component" value="Unassembled WGS sequence"/>
</dbReference>
<accession>W9QU62</accession>
<organism evidence="1 2">
    <name type="scientific">Morus notabilis</name>
    <dbReference type="NCBI Taxonomy" id="981085"/>
    <lineage>
        <taxon>Eukaryota</taxon>
        <taxon>Viridiplantae</taxon>
        <taxon>Streptophyta</taxon>
        <taxon>Embryophyta</taxon>
        <taxon>Tracheophyta</taxon>
        <taxon>Spermatophyta</taxon>
        <taxon>Magnoliopsida</taxon>
        <taxon>eudicotyledons</taxon>
        <taxon>Gunneridae</taxon>
        <taxon>Pentapetalae</taxon>
        <taxon>rosids</taxon>
        <taxon>fabids</taxon>
        <taxon>Rosales</taxon>
        <taxon>Moraceae</taxon>
        <taxon>Moreae</taxon>
        <taxon>Morus</taxon>
    </lineage>
</organism>
<dbReference type="Gene3D" id="1.10.3520.10">
    <property type="entry name" value="Glycolipid transfer protein"/>
    <property type="match status" value="1"/>
</dbReference>
<evidence type="ECO:0000313" key="1">
    <source>
        <dbReference type="EMBL" id="EXB38463.1"/>
    </source>
</evidence>
<reference evidence="2" key="1">
    <citation type="submission" date="2013-01" db="EMBL/GenBank/DDBJ databases">
        <title>Draft Genome Sequence of a Mulberry Tree, Morus notabilis C.K. Schneid.</title>
        <authorList>
            <person name="He N."/>
            <person name="Zhao S."/>
        </authorList>
    </citation>
    <scope>NUCLEOTIDE SEQUENCE</scope>
</reference>
<dbReference type="SUPFAM" id="SSF110004">
    <property type="entry name" value="Glycolipid transfer protein, GLTP"/>
    <property type="match status" value="1"/>
</dbReference>
<dbReference type="EMBL" id="KE343693">
    <property type="protein sequence ID" value="EXB38463.1"/>
    <property type="molecule type" value="Genomic_DNA"/>
</dbReference>
<sequence length="131" mass="14963">MASNCVRNAGSHSRNLLRVKRGLDMVWVLFKQILIADWFLVDSYEQRELIALFHKQFAEGIALEYICLSGLFVELAMRFQLSFKVGAYILCLRCMPSYARNNRYQCSCGRGNSLKDPASKAYAHVFAPHHG</sequence>